<accession>A0ACC1YVJ4</accession>
<comment type="caution">
    <text evidence="1">The sequence shown here is derived from an EMBL/GenBank/DDBJ whole genome shotgun (WGS) entry which is preliminary data.</text>
</comment>
<dbReference type="Proteomes" id="UP001164539">
    <property type="component" value="Chromosome 1"/>
</dbReference>
<keyword evidence="2" id="KW-1185">Reference proteome</keyword>
<reference evidence="1 2" key="1">
    <citation type="journal article" date="2023" name="Science">
        <title>Complex scaffold remodeling in plant triterpene biosynthesis.</title>
        <authorList>
            <person name="De La Pena R."/>
            <person name="Hodgson H."/>
            <person name="Liu J.C."/>
            <person name="Stephenson M.J."/>
            <person name="Martin A.C."/>
            <person name="Owen C."/>
            <person name="Harkess A."/>
            <person name="Leebens-Mack J."/>
            <person name="Jimenez L.E."/>
            <person name="Osbourn A."/>
            <person name="Sattely E.S."/>
        </authorList>
    </citation>
    <scope>NUCLEOTIDE SEQUENCE [LARGE SCALE GENOMIC DNA]</scope>
    <source>
        <strain evidence="2">cv. JPN11</strain>
        <tissue evidence="1">Leaf</tissue>
    </source>
</reference>
<evidence type="ECO:0000313" key="2">
    <source>
        <dbReference type="Proteomes" id="UP001164539"/>
    </source>
</evidence>
<dbReference type="EMBL" id="CM051394">
    <property type="protein sequence ID" value="KAJ4727717.1"/>
    <property type="molecule type" value="Genomic_DNA"/>
</dbReference>
<sequence>MASKLFFLSSFPILAAIAFIANPSLAVDVPPATPVSPGSICKSTPDPSYCKSVLPNQTANVYTYGRFSLRKALSQSSKFLNLVDNYLKRRSTLSATAVGALEDCRLLASFNLDFLLSSFKSVNTTSRTLPTMQADDVQTFLSAILTNQQTCLDGLQATASAWSVRNGLSVPLSNDTKLYSVSLALFTKGWVPKRKKGAAWQPTRKQLLFRNGRLPLKMSEQTRAVYQSVSRRNLLQTGDDQVLVSDIVTVSKDGSGNFSTINDAVNAAPNNTDVSNGYFLIYITAGVYEEYVSIAKNKKNLMMIGDGINRTVITGNRSVVDGWTTFNSATFAVVAPNFVAVNITFRNTAGAIKHQAVALRSGADLSTFYSCSFEGYQDTLYTHSLRQFYRECDIYGTVDFIFGNAAVVLQNCNIYPRLPMSGQFNAITAQGRTDPNQNTGTSIHNCIIKAADDLTSSNQTVQTYLGRPWKEYSRTVYMLSFMDSLINPAGWQIWSGDFALNTLYYAEYNNTGPGSSTANRVTWPGYHVINATDAANFTVSNFLLGDDWLPKTGVPYTAGLV</sequence>
<organism evidence="1 2">
    <name type="scientific">Melia azedarach</name>
    <name type="common">Chinaberry tree</name>
    <dbReference type="NCBI Taxonomy" id="155640"/>
    <lineage>
        <taxon>Eukaryota</taxon>
        <taxon>Viridiplantae</taxon>
        <taxon>Streptophyta</taxon>
        <taxon>Embryophyta</taxon>
        <taxon>Tracheophyta</taxon>
        <taxon>Spermatophyta</taxon>
        <taxon>Magnoliopsida</taxon>
        <taxon>eudicotyledons</taxon>
        <taxon>Gunneridae</taxon>
        <taxon>Pentapetalae</taxon>
        <taxon>rosids</taxon>
        <taxon>malvids</taxon>
        <taxon>Sapindales</taxon>
        <taxon>Meliaceae</taxon>
        <taxon>Melia</taxon>
    </lineage>
</organism>
<proteinExistence type="predicted"/>
<gene>
    <name evidence="1" type="ORF">OWV82_000771</name>
</gene>
<evidence type="ECO:0000313" key="1">
    <source>
        <dbReference type="EMBL" id="KAJ4727717.1"/>
    </source>
</evidence>
<protein>
    <submittedName>
        <fullName evidence="1">Pectinesterase</fullName>
    </submittedName>
</protein>
<name>A0ACC1YVJ4_MELAZ</name>